<dbReference type="Proteomes" id="UP000829196">
    <property type="component" value="Unassembled WGS sequence"/>
</dbReference>
<dbReference type="AlphaFoldDB" id="A0A8T3AP08"/>
<protein>
    <submittedName>
        <fullName evidence="2">Uncharacterized protein</fullName>
    </submittedName>
</protein>
<feature type="region of interest" description="Disordered" evidence="1">
    <location>
        <begin position="38"/>
        <end position="80"/>
    </location>
</feature>
<proteinExistence type="predicted"/>
<feature type="compositionally biased region" description="Polar residues" evidence="1">
    <location>
        <begin position="45"/>
        <end position="63"/>
    </location>
</feature>
<evidence type="ECO:0000313" key="3">
    <source>
        <dbReference type="Proteomes" id="UP000829196"/>
    </source>
</evidence>
<comment type="caution">
    <text evidence="2">The sequence shown here is derived from an EMBL/GenBank/DDBJ whole genome shotgun (WGS) entry which is preliminary data.</text>
</comment>
<organism evidence="2 3">
    <name type="scientific">Dendrobium nobile</name>
    <name type="common">Orchid</name>
    <dbReference type="NCBI Taxonomy" id="94219"/>
    <lineage>
        <taxon>Eukaryota</taxon>
        <taxon>Viridiplantae</taxon>
        <taxon>Streptophyta</taxon>
        <taxon>Embryophyta</taxon>
        <taxon>Tracheophyta</taxon>
        <taxon>Spermatophyta</taxon>
        <taxon>Magnoliopsida</taxon>
        <taxon>Liliopsida</taxon>
        <taxon>Asparagales</taxon>
        <taxon>Orchidaceae</taxon>
        <taxon>Epidendroideae</taxon>
        <taxon>Malaxideae</taxon>
        <taxon>Dendrobiinae</taxon>
        <taxon>Dendrobium</taxon>
    </lineage>
</organism>
<reference evidence="2" key="1">
    <citation type="journal article" date="2022" name="Front. Genet.">
        <title>Chromosome-Scale Assembly of the Dendrobium nobile Genome Provides Insights Into the Molecular Mechanism of the Biosynthesis of the Medicinal Active Ingredient of Dendrobium.</title>
        <authorList>
            <person name="Xu Q."/>
            <person name="Niu S.-C."/>
            <person name="Li K.-L."/>
            <person name="Zheng P.-J."/>
            <person name="Zhang X.-J."/>
            <person name="Jia Y."/>
            <person name="Liu Y."/>
            <person name="Niu Y.-X."/>
            <person name="Yu L.-H."/>
            <person name="Chen D.-F."/>
            <person name="Zhang G.-Q."/>
        </authorList>
    </citation>
    <scope>NUCLEOTIDE SEQUENCE</scope>
    <source>
        <tissue evidence="2">Leaf</tissue>
    </source>
</reference>
<dbReference type="EMBL" id="JAGYWB010000015">
    <property type="protein sequence ID" value="KAI0498356.1"/>
    <property type="molecule type" value="Genomic_DNA"/>
</dbReference>
<sequence>MKWRKDLEMKSCSDMGLGLASGPVGGWEEKAGMQLREDGFEGGSTKANLHQLPTGNQSYCLSETKTKPEENKKCTPSTPQIFSLPQEAQEPAVNKDLVLFSLSHPTVLLRSSQTHALHCRVRPAPCVSSASAMRTSRRSALPAQLKNNRLHLECLPDST</sequence>
<name>A0A8T3AP08_DENNO</name>
<evidence type="ECO:0000313" key="2">
    <source>
        <dbReference type="EMBL" id="KAI0498356.1"/>
    </source>
</evidence>
<feature type="compositionally biased region" description="Basic and acidic residues" evidence="1">
    <location>
        <begin position="64"/>
        <end position="73"/>
    </location>
</feature>
<accession>A0A8T3AP08</accession>
<keyword evidence="3" id="KW-1185">Reference proteome</keyword>
<gene>
    <name evidence="2" type="ORF">KFK09_021597</name>
</gene>
<evidence type="ECO:0000256" key="1">
    <source>
        <dbReference type="SAM" id="MobiDB-lite"/>
    </source>
</evidence>